<protein>
    <submittedName>
        <fullName evidence="1">Uncharacterized protein</fullName>
    </submittedName>
</protein>
<reference evidence="1" key="1">
    <citation type="submission" date="2022-02" db="EMBL/GenBank/DDBJ databases">
        <title>Plant Genome Project.</title>
        <authorList>
            <person name="Zhang R.-G."/>
        </authorList>
    </citation>
    <scope>NUCLEOTIDE SEQUENCE</scope>
    <source>
        <strain evidence="1">AT1</strain>
    </source>
</reference>
<evidence type="ECO:0000313" key="1">
    <source>
        <dbReference type="EMBL" id="KAI8535681.1"/>
    </source>
</evidence>
<gene>
    <name evidence="1" type="ORF">RHMOL_Rhmol10G0192700</name>
</gene>
<dbReference type="EMBL" id="CM046397">
    <property type="protein sequence ID" value="KAI8535681.1"/>
    <property type="molecule type" value="Genomic_DNA"/>
</dbReference>
<sequence length="67" mass="7593">MCGKSSPIRKSKTSVNQGRRFLGCGDFEEGKKQCNYLYWIDPPHTEKEFEAKIKVLLGENGGLQLKC</sequence>
<organism evidence="1 2">
    <name type="scientific">Rhododendron molle</name>
    <name type="common">Chinese azalea</name>
    <name type="synonym">Azalea mollis</name>
    <dbReference type="NCBI Taxonomy" id="49168"/>
    <lineage>
        <taxon>Eukaryota</taxon>
        <taxon>Viridiplantae</taxon>
        <taxon>Streptophyta</taxon>
        <taxon>Embryophyta</taxon>
        <taxon>Tracheophyta</taxon>
        <taxon>Spermatophyta</taxon>
        <taxon>Magnoliopsida</taxon>
        <taxon>eudicotyledons</taxon>
        <taxon>Gunneridae</taxon>
        <taxon>Pentapetalae</taxon>
        <taxon>asterids</taxon>
        <taxon>Ericales</taxon>
        <taxon>Ericaceae</taxon>
        <taxon>Ericoideae</taxon>
        <taxon>Rhodoreae</taxon>
        <taxon>Rhododendron</taxon>
    </lineage>
</organism>
<accession>A0ACC0M4I3</accession>
<proteinExistence type="predicted"/>
<comment type="caution">
    <text evidence="1">The sequence shown here is derived from an EMBL/GenBank/DDBJ whole genome shotgun (WGS) entry which is preliminary data.</text>
</comment>
<evidence type="ECO:0000313" key="2">
    <source>
        <dbReference type="Proteomes" id="UP001062846"/>
    </source>
</evidence>
<keyword evidence="2" id="KW-1185">Reference proteome</keyword>
<name>A0ACC0M4I3_RHOML</name>
<dbReference type="Proteomes" id="UP001062846">
    <property type="component" value="Chromosome 10"/>
</dbReference>